<dbReference type="EMBL" id="VLLA01000020">
    <property type="protein sequence ID" value="TWI63355.1"/>
    <property type="molecule type" value="Genomic_DNA"/>
</dbReference>
<evidence type="ECO:0000256" key="1">
    <source>
        <dbReference type="SAM" id="Phobius"/>
    </source>
</evidence>
<feature type="transmembrane region" description="Helical" evidence="1">
    <location>
        <begin position="73"/>
        <end position="96"/>
    </location>
</feature>
<feature type="transmembrane region" description="Helical" evidence="1">
    <location>
        <begin position="38"/>
        <end position="61"/>
    </location>
</feature>
<keyword evidence="1" id="KW-0472">Membrane</keyword>
<name>A0A562R2Q6_9BRAD</name>
<comment type="caution">
    <text evidence="2">The sequence shown here is derived from an EMBL/GenBank/DDBJ whole genome shotgun (WGS) entry which is preliminary data.</text>
</comment>
<keyword evidence="3" id="KW-1185">Reference proteome</keyword>
<keyword evidence="1" id="KW-0812">Transmembrane</keyword>
<protein>
    <submittedName>
        <fullName evidence="2">Uncharacterized protein</fullName>
    </submittedName>
</protein>
<accession>A0A562R2Q6</accession>
<reference evidence="2 3" key="1">
    <citation type="journal article" date="2015" name="Stand. Genomic Sci.">
        <title>Genomic Encyclopedia of Bacterial and Archaeal Type Strains, Phase III: the genomes of soil and plant-associated and newly described type strains.</title>
        <authorList>
            <person name="Whitman W.B."/>
            <person name="Woyke T."/>
            <person name="Klenk H.P."/>
            <person name="Zhou Y."/>
            <person name="Lilburn T.G."/>
            <person name="Beck B.J."/>
            <person name="De Vos P."/>
            <person name="Vandamme P."/>
            <person name="Eisen J.A."/>
            <person name="Garrity G."/>
            <person name="Hugenholtz P."/>
            <person name="Kyrpides N.C."/>
        </authorList>
    </citation>
    <scope>NUCLEOTIDE SEQUENCE [LARGE SCALE GENOMIC DNA]</scope>
    <source>
        <strain evidence="2 3">CGMCC 1.10948</strain>
    </source>
</reference>
<evidence type="ECO:0000313" key="2">
    <source>
        <dbReference type="EMBL" id="TWI63355.1"/>
    </source>
</evidence>
<organism evidence="2 3">
    <name type="scientific">Bradyrhizobium huanghuaihaiense</name>
    <dbReference type="NCBI Taxonomy" id="990078"/>
    <lineage>
        <taxon>Bacteria</taxon>
        <taxon>Pseudomonadati</taxon>
        <taxon>Pseudomonadota</taxon>
        <taxon>Alphaproteobacteria</taxon>
        <taxon>Hyphomicrobiales</taxon>
        <taxon>Nitrobacteraceae</taxon>
        <taxon>Bradyrhizobium</taxon>
    </lineage>
</organism>
<feature type="transmembrane region" description="Helical" evidence="1">
    <location>
        <begin position="12"/>
        <end position="31"/>
    </location>
</feature>
<proteinExistence type="predicted"/>
<dbReference type="AlphaFoldDB" id="A0A562R2Q6"/>
<sequence length="140" mass="15525">MLPYPDSPAILRFLAGSLFFPLIYGGMIKYFERRLLFWQAYLIALVAHIFLAALLFTYGFANSQIGFPPLLDGLANLAWVPLWALMITRLAASYGIKKEGRFGLGAKVALATIVIMLAFIVALAGLNLLIGADIFSWLRR</sequence>
<dbReference type="Proteomes" id="UP000316291">
    <property type="component" value="Unassembled WGS sequence"/>
</dbReference>
<feature type="transmembrane region" description="Helical" evidence="1">
    <location>
        <begin position="108"/>
        <end position="130"/>
    </location>
</feature>
<evidence type="ECO:0000313" key="3">
    <source>
        <dbReference type="Proteomes" id="UP000316291"/>
    </source>
</evidence>
<keyword evidence="1" id="KW-1133">Transmembrane helix</keyword>
<gene>
    <name evidence="2" type="ORF">IQ16_06414</name>
</gene>